<feature type="compositionally biased region" description="Polar residues" evidence="4">
    <location>
        <begin position="1094"/>
        <end position="1113"/>
    </location>
</feature>
<evidence type="ECO:0000256" key="1">
    <source>
        <dbReference type="ARBA" id="ARBA00022574"/>
    </source>
</evidence>
<feature type="repeat" description="WD" evidence="3">
    <location>
        <begin position="186"/>
        <end position="218"/>
    </location>
</feature>
<evidence type="ECO:0000313" key="6">
    <source>
        <dbReference type="Proteomes" id="UP000193411"/>
    </source>
</evidence>
<dbReference type="Proteomes" id="UP000193411">
    <property type="component" value="Unassembled WGS sequence"/>
</dbReference>
<feature type="compositionally biased region" description="Polar residues" evidence="4">
    <location>
        <begin position="1144"/>
        <end position="1156"/>
    </location>
</feature>
<dbReference type="PROSITE" id="PS50294">
    <property type="entry name" value="WD_REPEATS_REGION"/>
    <property type="match status" value="1"/>
</dbReference>
<comment type="caution">
    <text evidence="5">The sequence shown here is derived from an EMBL/GenBank/DDBJ whole genome shotgun (WGS) entry which is preliminary data.</text>
</comment>
<feature type="compositionally biased region" description="Low complexity" evidence="4">
    <location>
        <begin position="1368"/>
        <end position="1378"/>
    </location>
</feature>
<gene>
    <name evidence="5" type="ORF">BCR44DRAFT_55723</name>
</gene>
<dbReference type="SMART" id="SM00320">
    <property type="entry name" value="WD40"/>
    <property type="match status" value="7"/>
</dbReference>
<accession>A0A1Y2H849</accession>
<keyword evidence="6" id="KW-1185">Reference proteome</keyword>
<keyword evidence="2" id="KW-0677">Repeat</keyword>
<dbReference type="PROSITE" id="PS50082">
    <property type="entry name" value="WD_REPEATS_2"/>
    <property type="match status" value="3"/>
</dbReference>
<dbReference type="SUPFAM" id="SSF50978">
    <property type="entry name" value="WD40 repeat-like"/>
    <property type="match status" value="2"/>
</dbReference>
<dbReference type="EMBL" id="MCFL01000075">
    <property type="protein sequence ID" value="ORZ30757.1"/>
    <property type="molecule type" value="Genomic_DNA"/>
</dbReference>
<dbReference type="OrthoDB" id="10251381at2759"/>
<feature type="repeat" description="WD" evidence="3">
    <location>
        <begin position="500"/>
        <end position="541"/>
    </location>
</feature>
<dbReference type="InterPro" id="IPR001680">
    <property type="entry name" value="WD40_rpt"/>
</dbReference>
<evidence type="ECO:0000256" key="2">
    <source>
        <dbReference type="ARBA" id="ARBA00022737"/>
    </source>
</evidence>
<reference evidence="5 6" key="1">
    <citation type="submission" date="2016-07" db="EMBL/GenBank/DDBJ databases">
        <title>Pervasive Adenine N6-methylation of Active Genes in Fungi.</title>
        <authorList>
            <consortium name="DOE Joint Genome Institute"/>
            <person name="Mondo S.J."/>
            <person name="Dannebaum R.O."/>
            <person name="Kuo R.C."/>
            <person name="Labutti K."/>
            <person name="Haridas S."/>
            <person name="Kuo A."/>
            <person name="Salamov A."/>
            <person name="Ahrendt S.R."/>
            <person name="Lipzen A."/>
            <person name="Sullivan W."/>
            <person name="Andreopoulos W.B."/>
            <person name="Clum A."/>
            <person name="Lindquist E."/>
            <person name="Daum C."/>
            <person name="Ramamoorthy G.K."/>
            <person name="Gryganskyi A."/>
            <person name="Culley D."/>
            <person name="Magnuson J.K."/>
            <person name="James T.Y."/>
            <person name="O'Malley M.A."/>
            <person name="Stajich J.E."/>
            <person name="Spatafora J.W."/>
            <person name="Visel A."/>
            <person name="Grigoriev I.V."/>
        </authorList>
    </citation>
    <scope>NUCLEOTIDE SEQUENCE [LARGE SCALE GENOMIC DNA]</scope>
    <source>
        <strain evidence="5 6">PL171</strain>
    </source>
</reference>
<dbReference type="PROSITE" id="PS00678">
    <property type="entry name" value="WD_REPEATS_1"/>
    <property type="match status" value="1"/>
</dbReference>
<feature type="repeat" description="WD" evidence="3">
    <location>
        <begin position="863"/>
        <end position="885"/>
    </location>
</feature>
<feature type="region of interest" description="Disordered" evidence="4">
    <location>
        <begin position="1015"/>
        <end position="1176"/>
    </location>
</feature>
<feature type="compositionally biased region" description="Acidic residues" evidence="4">
    <location>
        <begin position="1037"/>
        <end position="1053"/>
    </location>
</feature>
<dbReference type="Gene3D" id="2.130.10.10">
    <property type="entry name" value="YVTN repeat-like/Quinoprotein amine dehydrogenase"/>
    <property type="match status" value="4"/>
</dbReference>
<dbReference type="Pfam" id="PF00400">
    <property type="entry name" value="WD40"/>
    <property type="match status" value="3"/>
</dbReference>
<feature type="region of interest" description="Disordered" evidence="4">
    <location>
        <begin position="1360"/>
        <end position="1401"/>
    </location>
</feature>
<dbReference type="PANTHER" id="PTHR44324:SF4">
    <property type="entry name" value="WD40 REPEAT DOMAIN 95"/>
    <property type="match status" value="1"/>
</dbReference>
<keyword evidence="1 3" id="KW-0853">WD repeat</keyword>
<name>A0A1Y2H849_9FUNG</name>
<evidence type="ECO:0000256" key="3">
    <source>
        <dbReference type="PROSITE-ProRule" id="PRU00221"/>
    </source>
</evidence>
<evidence type="ECO:0000313" key="5">
    <source>
        <dbReference type="EMBL" id="ORZ30757.1"/>
    </source>
</evidence>
<dbReference type="InterPro" id="IPR051242">
    <property type="entry name" value="WD-EF-hand_domain"/>
</dbReference>
<sequence length="1401" mass="148952">MSEPPHALQRSGAGGGGMVAAIGGPAVVGTSGPGGAGGGGGGASVGAAAARAAQLNTLTLQSDAYANKVNTLKDKALYRFEREMNLAQFKELMMVFQKKASRGGKLTVEEFKAEFSKILDKDMSEAQITLMLMRIGIRGNFVSWDAFGNFMLQRAQEQSKQKESEEQETMLFAPASRLLPMGKPQATPHREMICNVMYMPTQQRFVTVSRDATVCFWSEQFKLQRSFPSVINGKNRSESQQQAAQANLLSSTTTKQCWVLAFSYLPDVKKWVFATDTHELSFHDHATLHPQCKLRLPANVLCLHYFREQYVPDDDLASSAAMRDPTALVGSTAALSTSAPSAAAPATAPSSSLPTDQYINNGMLFLGDDQGDLTIITFDPESIFNPNSPTMLAAAKGKVVSIDKRHVQSIVKRKVHNDWVTRVGYFHEFRTVFSVSPDPHESLVAGTLVNGKWKFMSTSVNKGVNAFAVCKFPVALITVGADRKVRLWNPRRITNPQASMRGHQAPILDVQVQQSLGLCVTASSDKVVKVWDIRKAACIQTLTSNVEFLHRPDDMLGFVQLVTSTVRGPGGAGAAAMGGAITGKGPAAGAAAPTVRLFTGSSFVMEYSMMDTHSMGKTVTSHKMPIRQIVYNPVCKMVSSLCDGSVVQVWEVQNGSLTFKIDDAMEPREITCIGFDEYSGYRRMLIGTGDGKVHLSSIEGHVLCEMRKRDKVEITNVLHVDSNEGRFFVAGGWQCRLYLYTDDSRSEATSMWPTETWSNSGDSGELADGRNDDILSMVFIKPHFLAYSTFRGDIWIRTMAGLQVGSLVPPEINSIPLWSRPVEKLLSLRPVPTHKHYTDPLDASNTADPSSSGRGSTLDHAHLISCGSDGTVRFWNVSKMVQVYTLDVPGATAIGLSPGPVHDALLVGTAQGTLYVYVLTAGEYPSVQARWTAHTRSITCIDTFFASGSSTASNDGWFVVTGGTDGNVRCWSNTGEYVGTFGGLNPWDLGNRATWRHPDKPRDVLEMLRSADARAAAANGGASKMDEQSKKKRGLVGDDEDEDVFDDEKEGDQDGIKLVLSRPSTRSGRMQREIGQDAAAATEEEGTSVKDASKSNLTSSSRPATRAKSSSPASADETKKKPPLKSAMASGRRPATRNGVRLSAHSSQSPINTGSRDSIAGTGTGRKTPSTSASRRHLALKRVTTADLMQKDYRSWFAKSKYAQSHAFSLAARARKGREAALAARSPSYQSLNTAGAAALRAAAAGGGISLGGSVSAPVTSHGTGMVTGAGGADNAFHSLPDYSLDSTALPPLPGGHLATARAVQAMAGTSSGLGANGGGGGMAGAYMGKSRGRGYVNPGAGTGGGGAAGGPLGLGASSTYRVKVGSPPTTATPAPAAQGKGGVGLSLPGLNGGVVGGRRR</sequence>
<proteinExistence type="predicted"/>
<feature type="compositionally biased region" description="Gly residues" evidence="4">
    <location>
        <begin position="1380"/>
        <end position="1401"/>
    </location>
</feature>
<dbReference type="PANTHER" id="PTHR44324">
    <property type="entry name" value="WD40 REPEAT DOMAIN 95"/>
    <property type="match status" value="1"/>
</dbReference>
<dbReference type="InterPro" id="IPR036322">
    <property type="entry name" value="WD40_repeat_dom_sf"/>
</dbReference>
<organism evidence="5 6">
    <name type="scientific">Catenaria anguillulae PL171</name>
    <dbReference type="NCBI Taxonomy" id="765915"/>
    <lineage>
        <taxon>Eukaryota</taxon>
        <taxon>Fungi</taxon>
        <taxon>Fungi incertae sedis</taxon>
        <taxon>Blastocladiomycota</taxon>
        <taxon>Blastocladiomycetes</taxon>
        <taxon>Blastocladiales</taxon>
        <taxon>Catenariaceae</taxon>
        <taxon>Catenaria</taxon>
    </lineage>
</organism>
<dbReference type="InterPro" id="IPR015943">
    <property type="entry name" value="WD40/YVTN_repeat-like_dom_sf"/>
</dbReference>
<dbReference type="InterPro" id="IPR019775">
    <property type="entry name" value="WD40_repeat_CS"/>
</dbReference>
<evidence type="ECO:0000256" key="4">
    <source>
        <dbReference type="SAM" id="MobiDB-lite"/>
    </source>
</evidence>
<protein>
    <submittedName>
        <fullName evidence="5">WD40-repeat-containing domain protein</fullName>
    </submittedName>
</protein>